<dbReference type="AlphaFoldDB" id="A0A382RV32"/>
<feature type="non-terminal residue" evidence="2">
    <location>
        <position position="1"/>
    </location>
</feature>
<evidence type="ECO:0000256" key="1">
    <source>
        <dbReference type="SAM" id="MobiDB-lite"/>
    </source>
</evidence>
<organism evidence="2">
    <name type="scientific">marine metagenome</name>
    <dbReference type="NCBI Taxonomy" id="408172"/>
    <lineage>
        <taxon>unclassified sequences</taxon>
        <taxon>metagenomes</taxon>
        <taxon>ecological metagenomes</taxon>
    </lineage>
</organism>
<feature type="compositionally biased region" description="Acidic residues" evidence="1">
    <location>
        <begin position="160"/>
        <end position="173"/>
    </location>
</feature>
<sequence>ACGSSSPAATGSVSTPIPTLDIPATVSAKGPEVPVRIPTATPVSPEVQQIAQQFNTGYDAINQEWDQLHQDFDAWRQGLITCDPSAVQASLVRFSGSIAGTTETARSLSRHSSVRGLADQLILAAEQEEEALRLLRDTWKPDLGEEEPEPEATSNGLGSDSDDSDASEQDESSVFEGVAVARSAASAIQKRVADQLSDLQQQTTPAAKNKVDDFDADVQSASSDWDRFHRSYDSFRTVQGGLTSEEAADRLGDLVNEFTDVVLAIRDLPSTPSTDKAALLLANAVEDEDLALRLLRGAILNGEEGNGEEGSGEALAT</sequence>
<reference evidence="2" key="1">
    <citation type="submission" date="2018-05" db="EMBL/GenBank/DDBJ databases">
        <authorList>
            <person name="Lanie J.A."/>
            <person name="Ng W.-L."/>
            <person name="Kazmierczak K.M."/>
            <person name="Andrzejewski T.M."/>
            <person name="Davidsen T.M."/>
            <person name="Wayne K.J."/>
            <person name="Tettelin H."/>
            <person name="Glass J.I."/>
            <person name="Rusch D."/>
            <person name="Podicherti R."/>
            <person name="Tsui H.-C.T."/>
            <person name="Winkler M.E."/>
        </authorList>
    </citation>
    <scope>NUCLEOTIDE SEQUENCE</scope>
</reference>
<name>A0A382RV32_9ZZZZ</name>
<proteinExistence type="predicted"/>
<protein>
    <submittedName>
        <fullName evidence="2">Uncharacterized protein</fullName>
    </submittedName>
</protein>
<feature type="region of interest" description="Disordered" evidence="1">
    <location>
        <begin position="140"/>
        <end position="174"/>
    </location>
</feature>
<dbReference type="EMBL" id="UINC01124407">
    <property type="protein sequence ID" value="SVD01529.1"/>
    <property type="molecule type" value="Genomic_DNA"/>
</dbReference>
<accession>A0A382RV32</accession>
<gene>
    <name evidence="2" type="ORF">METZ01_LOCUS354383</name>
</gene>
<feature type="non-terminal residue" evidence="2">
    <location>
        <position position="317"/>
    </location>
</feature>
<evidence type="ECO:0000313" key="2">
    <source>
        <dbReference type="EMBL" id="SVD01529.1"/>
    </source>
</evidence>